<accession>A0AAV2QT35</accession>
<comment type="caution">
    <text evidence="8">The sequence shown here is derived from an EMBL/GenBank/DDBJ whole genome shotgun (WGS) entry which is preliminary data.</text>
</comment>
<organism evidence="8 9">
    <name type="scientific">Meganyctiphanes norvegica</name>
    <name type="common">Northern krill</name>
    <name type="synonym">Thysanopoda norvegica</name>
    <dbReference type="NCBI Taxonomy" id="48144"/>
    <lineage>
        <taxon>Eukaryota</taxon>
        <taxon>Metazoa</taxon>
        <taxon>Ecdysozoa</taxon>
        <taxon>Arthropoda</taxon>
        <taxon>Crustacea</taxon>
        <taxon>Multicrustacea</taxon>
        <taxon>Malacostraca</taxon>
        <taxon>Eumalacostraca</taxon>
        <taxon>Eucarida</taxon>
        <taxon>Euphausiacea</taxon>
        <taxon>Euphausiidae</taxon>
        <taxon>Meganyctiphanes</taxon>
    </lineage>
</organism>
<feature type="disulfide bond" evidence="3">
    <location>
        <begin position="274"/>
        <end position="283"/>
    </location>
</feature>
<comment type="caution">
    <text evidence="3">Lacks conserved residue(s) required for the propagation of feature annotation.</text>
</comment>
<feature type="non-terminal residue" evidence="8">
    <location>
        <position position="403"/>
    </location>
</feature>
<evidence type="ECO:0000313" key="9">
    <source>
        <dbReference type="Proteomes" id="UP001497623"/>
    </source>
</evidence>
<keyword evidence="9" id="KW-1185">Reference proteome</keyword>
<gene>
    <name evidence="8" type="ORF">MNOR_LOCUS16592</name>
</gene>
<name>A0AAV2QT35_MEGNR</name>
<feature type="compositionally biased region" description="Low complexity" evidence="4">
    <location>
        <begin position="356"/>
        <end position="369"/>
    </location>
</feature>
<dbReference type="SMART" id="SM00181">
    <property type="entry name" value="EGF"/>
    <property type="match status" value="2"/>
</dbReference>
<evidence type="ECO:0000256" key="2">
    <source>
        <dbReference type="ARBA" id="ARBA00023157"/>
    </source>
</evidence>
<keyword evidence="5" id="KW-1133">Transmembrane helix</keyword>
<dbReference type="PANTHER" id="PTHR14949:SF56">
    <property type="entry name" value="EGF-LIKE-DOMAIN, MULTIPLE 7"/>
    <property type="match status" value="1"/>
</dbReference>
<reference evidence="8 9" key="1">
    <citation type="submission" date="2024-05" db="EMBL/GenBank/DDBJ databases">
        <authorList>
            <person name="Wallberg A."/>
        </authorList>
    </citation>
    <scope>NUCLEOTIDE SEQUENCE [LARGE SCALE GENOMIC DNA]</scope>
</reference>
<dbReference type="PANTHER" id="PTHR14949">
    <property type="entry name" value="EGF-LIKE-DOMAIN, MULTIPLE 7, 8"/>
    <property type="match status" value="1"/>
</dbReference>
<feature type="chain" id="PRO_5043371231" description="EGF-like domain-containing protein" evidence="6">
    <location>
        <begin position="20"/>
        <end position="403"/>
    </location>
</feature>
<evidence type="ECO:0000256" key="1">
    <source>
        <dbReference type="ARBA" id="ARBA00022729"/>
    </source>
</evidence>
<protein>
    <recommendedName>
        <fullName evidence="7">EGF-like domain-containing protein</fullName>
    </recommendedName>
</protein>
<dbReference type="SUPFAM" id="SSF57196">
    <property type="entry name" value="EGF/Laminin"/>
    <property type="match status" value="1"/>
</dbReference>
<dbReference type="PROSITE" id="PS50026">
    <property type="entry name" value="EGF_3"/>
    <property type="match status" value="1"/>
</dbReference>
<dbReference type="GO" id="GO:0009986">
    <property type="term" value="C:cell surface"/>
    <property type="evidence" value="ECO:0007669"/>
    <property type="project" value="TreeGrafter"/>
</dbReference>
<dbReference type="InterPro" id="IPR000742">
    <property type="entry name" value="EGF"/>
</dbReference>
<feature type="disulfide bond" evidence="3">
    <location>
        <begin position="256"/>
        <end position="266"/>
    </location>
</feature>
<evidence type="ECO:0000256" key="5">
    <source>
        <dbReference type="SAM" id="Phobius"/>
    </source>
</evidence>
<dbReference type="PROSITE" id="PS00022">
    <property type="entry name" value="EGF_1"/>
    <property type="match status" value="1"/>
</dbReference>
<proteinExistence type="predicted"/>
<feature type="domain" description="EGF-like" evidence="7">
    <location>
        <begin position="252"/>
        <end position="284"/>
    </location>
</feature>
<keyword evidence="5" id="KW-0812">Transmembrane</keyword>
<dbReference type="GO" id="GO:0005102">
    <property type="term" value="F:signaling receptor binding"/>
    <property type="evidence" value="ECO:0007669"/>
    <property type="project" value="TreeGrafter"/>
</dbReference>
<dbReference type="SUPFAM" id="SSF51092">
    <property type="entry name" value="Vitelline membrane outer protein-I (VMO-I)"/>
    <property type="match status" value="1"/>
</dbReference>
<evidence type="ECO:0000256" key="6">
    <source>
        <dbReference type="SAM" id="SignalP"/>
    </source>
</evidence>
<dbReference type="FunFam" id="2.10.25.10:FF:000020">
    <property type="entry name" value="Latent-transforming growth factor beta-binding protein 1"/>
    <property type="match status" value="1"/>
</dbReference>
<dbReference type="Proteomes" id="UP001497623">
    <property type="component" value="Unassembled WGS sequence"/>
</dbReference>
<keyword evidence="5" id="KW-0472">Membrane</keyword>
<evidence type="ECO:0000259" key="7">
    <source>
        <dbReference type="PROSITE" id="PS50026"/>
    </source>
</evidence>
<dbReference type="GO" id="GO:0005576">
    <property type="term" value="C:extracellular region"/>
    <property type="evidence" value="ECO:0007669"/>
    <property type="project" value="TreeGrafter"/>
</dbReference>
<evidence type="ECO:0000256" key="3">
    <source>
        <dbReference type="PROSITE-ProRule" id="PRU00076"/>
    </source>
</evidence>
<feature type="signal peptide" evidence="6">
    <location>
        <begin position="1"/>
        <end position="19"/>
    </location>
</feature>
<dbReference type="InterPro" id="IPR036706">
    <property type="entry name" value="VOMI_sf"/>
</dbReference>
<dbReference type="EMBL" id="CAXKWB010010980">
    <property type="protein sequence ID" value="CAL4099747.1"/>
    <property type="molecule type" value="Genomic_DNA"/>
</dbReference>
<keyword evidence="1 6" id="KW-0732">Signal</keyword>
<sequence>MDPLGLIVLTIVTDFSVFASPTDICINEVCISGWLYQPRAARASPDCGSHIGFFFGGEGVQLHASGAASGEYNTWKWGDKAHCSKGSFANAFEIKVDGTSTRDLNGMEAVKLWCSNGQEITSHEGDEGNLRGKKTCTNGYLNSFRLRDDNDDSDKLGATDLYMRCNDNNQTLKGGGSEKGKFREWTACPKDWAITGLQTRIDTGSGAGDQRGLLDVKFWCKAVCITVCMNGGNCTAPNNCTCPDGYTGDYCETPVCSPECMNGGSCTAPNNCTCSDSYTGMHCETYKYVIHLVSGLVAAILLIVVIVVIAVVYYLWRSRNKEKEQSTVQLETIPHSNPVSIQNRRDSENSLYEPYTNETNANNETVATTDRGSKHDSENSLYEPYPNETKATKDSENNLYSNL</sequence>
<dbReference type="InterPro" id="IPR050969">
    <property type="entry name" value="Dev_Signal_Modulators"/>
</dbReference>
<dbReference type="Gene3D" id="2.10.25.10">
    <property type="entry name" value="Laminin"/>
    <property type="match status" value="1"/>
</dbReference>
<dbReference type="Pfam" id="PF03762">
    <property type="entry name" value="VOMI"/>
    <property type="match status" value="1"/>
</dbReference>
<dbReference type="Gene3D" id="2.100.10.20">
    <property type="entry name" value="Vitelline membrane outer layer protein I (VOMI)"/>
    <property type="match status" value="1"/>
</dbReference>
<evidence type="ECO:0000256" key="4">
    <source>
        <dbReference type="SAM" id="MobiDB-lite"/>
    </source>
</evidence>
<keyword evidence="3" id="KW-0245">EGF-like domain</keyword>
<feature type="region of interest" description="Disordered" evidence="4">
    <location>
        <begin position="352"/>
        <end position="403"/>
    </location>
</feature>
<dbReference type="AlphaFoldDB" id="A0AAV2QT35"/>
<evidence type="ECO:0000313" key="8">
    <source>
        <dbReference type="EMBL" id="CAL4099747.1"/>
    </source>
</evidence>
<dbReference type="InterPro" id="IPR005515">
    <property type="entry name" value="VOMI"/>
</dbReference>
<keyword evidence="2 3" id="KW-1015">Disulfide bond</keyword>
<feature type="transmembrane region" description="Helical" evidence="5">
    <location>
        <begin position="288"/>
        <end position="316"/>
    </location>
</feature>